<keyword evidence="2" id="KW-1185">Reference proteome</keyword>
<dbReference type="Proteomes" id="UP000789702">
    <property type="component" value="Unassembled WGS sequence"/>
</dbReference>
<organism evidence="1 2">
    <name type="scientific">Dentiscutata heterogama</name>
    <dbReference type="NCBI Taxonomy" id="1316150"/>
    <lineage>
        <taxon>Eukaryota</taxon>
        <taxon>Fungi</taxon>
        <taxon>Fungi incertae sedis</taxon>
        <taxon>Mucoromycota</taxon>
        <taxon>Glomeromycotina</taxon>
        <taxon>Glomeromycetes</taxon>
        <taxon>Diversisporales</taxon>
        <taxon>Gigasporaceae</taxon>
        <taxon>Dentiscutata</taxon>
    </lineage>
</organism>
<protein>
    <submittedName>
        <fullName evidence="1">15096_t:CDS:1</fullName>
    </submittedName>
</protein>
<gene>
    <name evidence="1" type="ORF">DHETER_LOCUS2864</name>
</gene>
<comment type="caution">
    <text evidence="1">The sequence shown here is derived from an EMBL/GenBank/DDBJ whole genome shotgun (WGS) entry which is preliminary data.</text>
</comment>
<sequence>MIPQFFTYRNNKNELEKDSYIVEQPFTLLDKNIDMYIIAGFDWNRRIFKVHTSILKDRCDYFKKALSNKCIRKNSDGIIVFYKEDISPEIFKLILDYIYTGVISIGLYDTDVNILDPIIDADEKIFSKSTGHHDTDVNILDFIIAADEMLLPKLVSSLESLLIDKYFKQFSPELEAWIICLITINKDQFLPRFEERIYKIGLTFIKGLIPINVNTEIEPSVYINALLETRRMYINMLTAFRGDANFIISLDKVFQKIVNQNHVTGTSTTKSPQLLALFCDSLLRKDSDKSDLKDVMTLFKYVEDKDIFIKFYSMLLAKRLINGTSLSEDAEQNLISKLKVIDFSILVLGTAFWPFKPSITSFIIPKELEGTFKTFKKFYQNKHPSRKLNWLFHLSKGELETNYCKKSYTFMVSTYQMGILLQYNKNTSYTFEELKQKTDLTYSVLTDTLKTLVKTKVLKLSNGTKVGDSLSCYELDTNFKSNKTRIQLNMPIVSEKNEDEIQNVRDSKPMIQGTIIHAMKNRKNVKIVNLINEVTDRFLNRYHFKPKIPEINKCIDILIEKGYIERKSDTLSYVP</sequence>
<evidence type="ECO:0000313" key="2">
    <source>
        <dbReference type="Proteomes" id="UP000789702"/>
    </source>
</evidence>
<evidence type="ECO:0000313" key="1">
    <source>
        <dbReference type="EMBL" id="CAG8497773.1"/>
    </source>
</evidence>
<accession>A0ACA9KWM1</accession>
<name>A0ACA9KWM1_9GLOM</name>
<reference evidence="1" key="1">
    <citation type="submission" date="2021-06" db="EMBL/GenBank/DDBJ databases">
        <authorList>
            <person name="Kallberg Y."/>
            <person name="Tangrot J."/>
            <person name="Rosling A."/>
        </authorList>
    </citation>
    <scope>NUCLEOTIDE SEQUENCE</scope>
    <source>
        <strain evidence="1">IL203A</strain>
    </source>
</reference>
<proteinExistence type="predicted"/>
<dbReference type="EMBL" id="CAJVPU010002253">
    <property type="protein sequence ID" value="CAG8497773.1"/>
    <property type="molecule type" value="Genomic_DNA"/>
</dbReference>